<name>A0ABX1F884_9PROT</name>
<dbReference type="EMBL" id="JAAVTX010000009">
    <property type="protein sequence ID" value="NKE48439.1"/>
    <property type="molecule type" value="Genomic_DNA"/>
</dbReference>
<keyword evidence="2" id="KW-1185">Reference proteome</keyword>
<dbReference type="RefSeq" id="WP_168054817.1">
    <property type="nucleotide sequence ID" value="NZ_JAATJR010000009.1"/>
</dbReference>
<evidence type="ECO:0000313" key="1">
    <source>
        <dbReference type="EMBL" id="NKE48439.1"/>
    </source>
</evidence>
<reference evidence="1 2" key="1">
    <citation type="submission" date="2020-03" db="EMBL/GenBank/DDBJ databases">
        <title>Roseomonas selenitidurans sp. nov. isolated from soil.</title>
        <authorList>
            <person name="Liu H."/>
        </authorList>
    </citation>
    <scope>NUCLEOTIDE SEQUENCE [LARGE SCALE GENOMIC DNA]</scope>
    <source>
        <strain evidence="1 2">JCM 15073</strain>
    </source>
</reference>
<protein>
    <submittedName>
        <fullName evidence="1">Uncharacterized protein</fullName>
    </submittedName>
</protein>
<dbReference type="Proteomes" id="UP000765160">
    <property type="component" value="Unassembled WGS sequence"/>
</dbReference>
<sequence length="119" mass="13561">MIVRLGARLASLDYAERDSAARVLADVLAGHGLTWDEILRDAPGPIPRRQVPPRARFWWELMPPRGVARHCLVWPALFGASETAILVDLVRTHGRLRTADRDFIFRMALRVPAVWPETW</sequence>
<comment type="caution">
    <text evidence="1">The sequence shown here is derived from an EMBL/GenBank/DDBJ whole genome shotgun (WGS) entry which is preliminary data.</text>
</comment>
<organism evidence="1 2">
    <name type="scientific">Falsiroseomonas frigidaquae</name>
    <dbReference type="NCBI Taxonomy" id="487318"/>
    <lineage>
        <taxon>Bacteria</taxon>
        <taxon>Pseudomonadati</taxon>
        <taxon>Pseudomonadota</taxon>
        <taxon>Alphaproteobacteria</taxon>
        <taxon>Acetobacterales</taxon>
        <taxon>Roseomonadaceae</taxon>
        <taxon>Falsiroseomonas</taxon>
    </lineage>
</organism>
<gene>
    <name evidence="1" type="ORF">HB662_26945</name>
</gene>
<proteinExistence type="predicted"/>
<accession>A0ABX1F884</accession>
<evidence type="ECO:0000313" key="2">
    <source>
        <dbReference type="Proteomes" id="UP000765160"/>
    </source>
</evidence>